<dbReference type="PRINTS" id="PR00081">
    <property type="entry name" value="GDHRDH"/>
</dbReference>
<comment type="caution">
    <text evidence="3">The sequence shown here is derived from an EMBL/GenBank/DDBJ whole genome shotgun (WGS) entry which is preliminary data.</text>
</comment>
<dbReference type="GO" id="GO:0048038">
    <property type="term" value="F:quinone binding"/>
    <property type="evidence" value="ECO:0007669"/>
    <property type="project" value="TreeGrafter"/>
</dbReference>
<evidence type="ECO:0000256" key="2">
    <source>
        <dbReference type="ARBA" id="ARBA00023002"/>
    </source>
</evidence>
<dbReference type="AlphaFoldDB" id="A0A6B0YQ88"/>
<dbReference type="Pfam" id="PF13561">
    <property type="entry name" value="adh_short_C2"/>
    <property type="match status" value="1"/>
</dbReference>
<dbReference type="InterPro" id="IPR020904">
    <property type="entry name" value="Sc_DH/Rdtase_CS"/>
</dbReference>
<dbReference type="PANTHER" id="PTHR42760:SF122">
    <property type="entry name" value="NAD(P)-BINDING PROTEIN"/>
    <property type="match status" value="1"/>
</dbReference>
<reference evidence="3" key="1">
    <citation type="submission" date="2019-09" db="EMBL/GenBank/DDBJ databases">
        <title>Characterisation of the sponge microbiome using genome-centric metagenomics.</title>
        <authorList>
            <person name="Engelberts J.P."/>
            <person name="Robbins S.J."/>
            <person name="De Goeij J.M."/>
            <person name="Aranda M."/>
            <person name="Bell S.C."/>
            <person name="Webster N.S."/>
        </authorList>
    </citation>
    <scope>NUCLEOTIDE SEQUENCE</scope>
    <source>
        <strain evidence="3">SB0664_bin_27</strain>
    </source>
</reference>
<proteinExistence type="inferred from homology"/>
<dbReference type="FunFam" id="3.40.50.720:FF:000084">
    <property type="entry name" value="Short-chain dehydrogenase reductase"/>
    <property type="match status" value="1"/>
</dbReference>
<sequence length="281" mass="29375">MSQSELTVSGGLPPQGDRLEGKAAIVTGAGSRGRAALGIGYATAVLFARQGARVVVADLDEDRAESTIKFIKEHGGEASFISADITREEDCRELAEACVARYGSLDILVNNAGGIGGGKVTDYEEALWNVALDVNLKGPVMAWKYAVPHMAAGGGGSIIHISSIDGLLAGAYINVPYSVAKGGLATLTRLMAVHHGREGIRVNCLAPGHVHASFTAEFSIEERERRRKIGPLGTEGTAWDVAYAALYFASDEARWISGIVMPVDGGLLAATPLAVMGNLGE</sequence>
<gene>
    <name evidence="3" type="ORF">F4Y42_07430</name>
</gene>
<dbReference type="InterPro" id="IPR002347">
    <property type="entry name" value="SDR_fam"/>
</dbReference>
<organism evidence="3">
    <name type="scientific">Caldilineaceae bacterium SB0664_bin_27</name>
    <dbReference type="NCBI Taxonomy" id="2605260"/>
    <lineage>
        <taxon>Bacteria</taxon>
        <taxon>Bacillati</taxon>
        <taxon>Chloroflexota</taxon>
        <taxon>Caldilineae</taxon>
        <taxon>Caldilineales</taxon>
        <taxon>Caldilineaceae</taxon>
    </lineage>
</organism>
<dbReference type="PROSITE" id="PS00061">
    <property type="entry name" value="ADH_SHORT"/>
    <property type="match status" value="1"/>
</dbReference>
<dbReference type="InterPro" id="IPR036291">
    <property type="entry name" value="NAD(P)-bd_dom_sf"/>
</dbReference>
<dbReference type="Gene3D" id="3.40.50.720">
    <property type="entry name" value="NAD(P)-binding Rossmann-like Domain"/>
    <property type="match status" value="1"/>
</dbReference>
<dbReference type="GO" id="GO:0016616">
    <property type="term" value="F:oxidoreductase activity, acting on the CH-OH group of donors, NAD or NADP as acceptor"/>
    <property type="evidence" value="ECO:0007669"/>
    <property type="project" value="TreeGrafter"/>
</dbReference>
<evidence type="ECO:0000256" key="1">
    <source>
        <dbReference type="ARBA" id="ARBA00006484"/>
    </source>
</evidence>
<dbReference type="PANTHER" id="PTHR42760">
    <property type="entry name" value="SHORT-CHAIN DEHYDROGENASES/REDUCTASES FAMILY MEMBER"/>
    <property type="match status" value="1"/>
</dbReference>
<dbReference type="EMBL" id="VXRG01000065">
    <property type="protein sequence ID" value="MXY93264.1"/>
    <property type="molecule type" value="Genomic_DNA"/>
</dbReference>
<dbReference type="PRINTS" id="PR00080">
    <property type="entry name" value="SDRFAMILY"/>
</dbReference>
<protein>
    <submittedName>
        <fullName evidence="3">SDR family oxidoreductase</fullName>
    </submittedName>
</protein>
<dbReference type="CDD" id="cd05233">
    <property type="entry name" value="SDR_c"/>
    <property type="match status" value="1"/>
</dbReference>
<accession>A0A6B0YQ88</accession>
<dbReference type="SUPFAM" id="SSF51735">
    <property type="entry name" value="NAD(P)-binding Rossmann-fold domains"/>
    <property type="match status" value="1"/>
</dbReference>
<name>A0A6B0YQ88_9CHLR</name>
<keyword evidence="2" id="KW-0560">Oxidoreductase</keyword>
<dbReference type="GO" id="GO:0006633">
    <property type="term" value="P:fatty acid biosynthetic process"/>
    <property type="evidence" value="ECO:0007669"/>
    <property type="project" value="TreeGrafter"/>
</dbReference>
<evidence type="ECO:0000313" key="3">
    <source>
        <dbReference type="EMBL" id="MXY93264.1"/>
    </source>
</evidence>
<comment type="similarity">
    <text evidence="1">Belongs to the short-chain dehydrogenases/reductases (SDR) family.</text>
</comment>